<reference evidence="1 2" key="1">
    <citation type="journal article" date="2016" name="Nat. Commun.">
        <title>Thousands of microbial genomes shed light on interconnected biogeochemical processes in an aquifer system.</title>
        <authorList>
            <person name="Anantharaman K."/>
            <person name="Brown C.T."/>
            <person name="Hug L.A."/>
            <person name="Sharon I."/>
            <person name="Castelle C.J."/>
            <person name="Probst A.J."/>
            <person name="Thomas B.C."/>
            <person name="Singh A."/>
            <person name="Wilkins M.J."/>
            <person name="Karaoz U."/>
            <person name="Brodie E.L."/>
            <person name="Williams K.H."/>
            <person name="Hubbard S.S."/>
            <person name="Banfield J.F."/>
        </authorList>
    </citation>
    <scope>NUCLEOTIDE SEQUENCE [LARGE SCALE GENOMIC DNA]</scope>
</reference>
<gene>
    <name evidence="1" type="ORF">A3A33_04040</name>
</gene>
<evidence type="ECO:0000313" key="2">
    <source>
        <dbReference type="Proteomes" id="UP000179047"/>
    </source>
</evidence>
<protein>
    <recommendedName>
        <fullName evidence="3">Zinc-binding domain-containing protein</fullName>
    </recommendedName>
</protein>
<accession>A0A1F8GSX1</accession>
<evidence type="ECO:0000313" key="1">
    <source>
        <dbReference type="EMBL" id="OGN28080.1"/>
    </source>
</evidence>
<sequence length="554" mass="65333">MTSETKICQSCRKEFIIELDDFAFYERMQVPSPTRCPECRAVRRMTWWNEHNLFKNKDSHDGKEIFSTYPPQSPWPVYEHSYWWSDDWDAMGYGREYDFKRPFFEQFNELACAVPRSAREIKSLENSDYSDNSSHLKNCYLCFDSDFNDNCMYGTFFRSSKDTLDITNGTHDELCYEVLLADRCYQCAFSTDINNCRNVWFSRNCEDCEHCFGCANLRHKKYCFFNEQLTKEEYERRITELNLGSHTALQQARAKAYALWQKLPYKFMHGTHNTSVTGDFVSHSKDIVASFETYESQRVRYSQRIVNHSSEVWDSTSWGDNSELLYETVVSGENNRNVRFCAFCWPANRDIEYCIHCHSSSNLFGCVGLRKKEFCILNKQYSPEEYKVLVAKIKAQMTKAGEYGEFFPSSMSPFAYNETVAMDYFPLERGEAHMKGFAWRDPEEREYKITMMAEGLPDHINDVSPEITKEIIGCSFCKRAYRILDRELEFYKRFSLPLPRMCHNCRHTERLKLRNPMRLYDRTCAKCQAPITTTFASDRPEVVYCESCYQAEIV</sequence>
<dbReference type="Proteomes" id="UP000179047">
    <property type="component" value="Unassembled WGS sequence"/>
</dbReference>
<organism evidence="1 2">
    <name type="scientific">Candidatus Yanofskybacteria bacterium RIFCSPLOWO2_01_FULL_49_25</name>
    <dbReference type="NCBI Taxonomy" id="1802701"/>
    <lineage>
        <taxon>Bacteria</taxon>
        <taxon>Candidatus Yanofskyibacteriota</taxon>
    </lineage>
</organism>
<dbReference type="STRING" id="1802701.A3A33_04040"/>
<name>A0A1F8GSX1_9BACT</name>
<comment type="caution">
    <text evidence="1">The sequence shown here is derived from an EMBL/GenBank/DDBJ whole genome shotgun (WGS) entry which is preliminary data.</text>
</comment>
<evidence type="ECO:0008006" key="3">
    <source>
        <dbReference type="Google" id="ProtNLM"/>
    </source>
</evidence>
<dbReference type="EMBL" id="MGKP01000024">
    <property type="protein sequence ID" value="OGN28080.1"/>
    <property type="molecule type" value="Genomic_DNA"/>
</dbReference>
<dbReference type="AlphaFoldDB" id="A0A1F8GSX1"/>
<proteinExistence type="predicted"/>